<evidence type="ECO:0000256" key="1">
    <source>
        <dbReference type="SAM" id="MobiDB-lite"/>
    </source>
</evidence>
<dbReference type="EMBL" id="LGRX02035814">
    <property type="protein sequence ID" value="KAK3233058.1"/>
    <property type="molecule type" value="Genomic_DNA"/>
</dbReference>
<dbReference type="PANTHER" id="PTHR13343:SF24">
    <property type="entry name" value="OS07G0573800 PROTEIN"/>
    <property type="match status" value="1"/>
</dbReference>
<name>A0AAE0BBT9_9CHLO</name>
<proteinExistence type="predicted"/>
<dbReference type="Proteomes" id="UP001190700">
    <property type="component" value="Unassembled WGS sequence"/>
</dbReference>
<keyword evidence="4" id="KW-1185">Reference proteome</keyword>
<evidence type="ECO:0000313" key="4">
    <source>
        <dbReference type="Proteomes" id="UP001190700"/>
    </source>
</evidence>
<comment type="caution">
    <text evidence="3">The sequence shown here is derived from an EMBL/GenBank/DDBJ whole genome shotgun (WGS) entry which is preliminary data.</text>
</comment>
<evidence type="ECO:0000313" key="3">
    <source>
        <dbReference type="EMBL" id="KAK3233058.1"/>
    </source>
</evidence>
<evidence type="ECO:0000259" key="2">
    <source>
        <dbReference type="Pfam" id="PF13883"/>
    </source>
</evidence>
<dbReference type="SUPFAM" id="SSF50475">
    <property type="entry name" value="FMN-binding split barrel"/>
    <property type="match status" value="1"/>
</dbReference>
<sequence>MLHAPVIPSISSSALHGALASRVTPAVAPARALALRSSRRPVALALGRVRTLRSGGSLSRPVVVRCSDTDPLQTEGDAPGKAGKERPSFAEEARTLVQLAKSCFLATASKEFDGHPFGSVVDVACDEQGRPLFAISTLSAHTRKASPLQFAEAALQGGSRRSMDPSQQPRRSSARGYFEVLQSAAAWLALVVPHSQLRGAAVCRRLAGPSCALQPTSRCCSPPPPGRP</sequence>
<organism evidence="3 4">
    <name type="scientific">Cymbomonas tetramitiformis</name>
    <dbReference type="NCBI Taxonomy" id="36881"/>
    <lineage>
        <taxon>Eukaryota</taxon>
        <taxon>Viridiplantae</taxon>
        <taxon>Chlorophyta</taxon>
        <taxon>Pyramimonadophyceae</taxon>
        <taxon>Pyramimonadales</taxon>
        <taxon>Pyramimonadaceae</taxon>
        <taxon>Cymbomonas</taxon>
    </lineage>
</organism>
<gene>
    <name evidence="3" type="ORF">CYMTET_56627</name>
</gene>
<protein>
    <recommendedName>
        <fullName evidence="2">CREG-like beta-barrel domain-containing protein</fullName>
    </recommendedName>
</protein>
<reference evidence="3 4" key="1">
    <citation type="journal article" date="2015" name="Genome Biol. Evol.">
        <title>Comparative Genomics of a Bacterivorous Green Alga Reveals Evolutionary Causalities and Consequences of Phago-Mixotrophic Mode of Nutrition.</title>
        <authorList>
            <person name="Burns J.A."/>
            <person name="Paasch A."/>
            <person name="Narechania A."/>
            <person name="Kim E."/>
        </authorList>
    </citation>
    <scope>NUCLEOTIDE SEQUENCE [LARGE SCALE GENOMIC DNA]</scope>
    <source>
        <strain evidence="3 4">PLY_AMNH</strain>
    </source>
</reference>
<feature type="region of interest" description="Disordered" evidence="1">
    <location>
        <begin position="68"/>
        <end position="87"/>
    </location>
</feature>
<dbReference type="InterPro" id="IPR012349">
    <property type="entry name" value="Split_barrel_FMN-bd"/>
</dbReference>
<dbReference type="Gene3D" id="2.30.110.10">
    <property type="entry name" value="Electron Transport, Fmn-binding Protein, Chain A"/>
    <property type="match status" value="1"/>
</dbReference>
<dbReference type="PANTHER" id="PTHR13343">
    <property type="entry name" value="CREG1 PROTEIN"/>
    <property type="match status" value="1"/>
</dbReference>
<dbReference type="InterPro" id="IPR055343">
    <property type="entry name" value="CREG_beta-barrel"/>
</dbReference>
<dbReference type="AlphaFoldDB" id="A0AAE0BBT9"/>
<dbReference type="GO" id="GO:0005737">
    <property type="term" value="C:cytoplasm"/>
    <property type="evidence" value="ECO:0007669"/>
    <property type="project" value="UniProtKB-ARBA"/>
</dbReference>
<feature type="domain" description="CREG-like beta-barrel" evidence="2">
    <location>
        <begin position="89"/>
        <end position="146"/>
    </location>
</feature>
<accession>A0AAE0BBT9</accession>
<dbReference type="Pfam" id="PF13883">
    <property type="entry name" value="CREG_beta-barrel"/>
    <property type="match status" value="1"/>
</dbReference>